<dbReference type="EMBL" id="GBRH01217789">
    <property type="protein sequence ID" value="JAD80106.1"/>
    <property type="molecule type" value="Transcribed_RNA"/>
</dbReference>
<evidence type="ECO:0000313" key="2">
    <source>
        <dbReference type="EMBL" id="JAD80106.1"/>
    </source>
</evidence>
<organism evidence="2">
    <name type="scientific">Arundo donax</name>
    <name type="common">Giant reed</name>
    <name type="synonym">Donax arundinaceus</name>
    <dbReference type="NCBI Taxonomy" id="35708"/>
    <lineage>
        <taxon>Eukaryota</taxon>
        <taxon>Viridiplantae</taxon>
        <taxon>Streptophyta</taxon>
        <taxon>Embryophyta</taxon>
        <taxon>Tracheophyta</taxon>
        <taxon>Spermatophyta</taxon>
        <taxon>Magnoliopsida</taxon>
        <taxon>Liliopsida</taxon>
        <taxon>Poales</taxon>
        <taxon>Poaceae</taxon>
        <taxon>PACMAD clade</taxon>
        <taxon>Arundinoideae</taxon>
        <taxon>Arundineae</taxon>
        <taxon>Arundo</taxon>
    </lineage>
</organism>
<name>A0A0A9CX29_ARUDO</name>
<sequence length="34" mass="3838">MPRRPQRLQNPAQAPPGGPTTWWRAPLGRGLWST</sequence>
<reference evidence="2" key="1">
    <citation type="submission" date="2014-09" db="EMBL/GenBank/DDBJ databases">
        <authorList>
            <person name="Magalhaes I.L.F."/>
            <person name="Oliveira U."/>
            <person name="Santos F.R."/>
            <person name="Vidigal T.H.D.A."/>
            <person name="Brescovit A.D."/>
            <person name="Santos A.J."/>
        </authorList>
    </citation>
    <scope>NUCLEOTIDE SEQUENCE</scope>
    <source>
        <tissue evidence="2">Shoot tissue taken approximately 20 cm above the soil surface</tissue>
    </source>
</reference>
<feature type="region of interest" description="Disordered" evidence="1">
    <location>
        <begin position="1"/>
        <end position="34"/>
    </location>
</feature>
<proteinExistence type="predicted"/>
<reference evidence="2" key="2">
    <citation type="journal article" date="2015" name="Data Brief">
        <title>Shoot transcriptome of the giant reed, Arundo donax.</title>
        <authorList>
            <person name="Barrero R.A."/>
            <person name="Guerrero F.D."/>
            <person name="Moolhuijzen P."/>
            <person name="Goolsby J.A."/>
            <person name="Tidwell J."/>
            <person name="Bellgard S.E."/>
            <person name="Bellgard M.I."/>
        </authorList>
    </citation>
    <scope>NUCLEOTIDE SEQUENCE</scope>
    <source>
        <tissue evidence="2">Shoot tissue taken approximately 20 cm above the soil surface</tissue>
    </source>
</reference>
<evidence type="ECO:0000256" key="1">
    <source>
        <dbReference type="SAM" id="MobiDB-lite"/>
    </source>
</evidence>
<accession>A0A0A9CX29</accession>
<dbReference type="AlphaFoldDB" id="A0A0A9CX29"/>
<protein>
    <submittedName>
        <fullName evidence="2">Uncharacterized protein</fullName>
    </submittedName>
</protein>